<dbReference type="PANTHER" id="PTHR43792:SF1">
    <property type="entry name" value="N-ACETYLTRANSFERASE DOMAIN-CONTAINING PROTEIN"/>
    <property type="match status" value="1"/>
</dbReference>
<dbReference type="InterPro" id="IPR000182">
    <property type="entry name" value="GNAT_dom"/>
</dbReference>
<dbReference type="EMBL" id="CP120682">
    <property type="protein sequence ID" value="WKN34290.1"/>
    <property type="molecule type" value="Genomic_DNA"/>
</dbReference>
<evidence type="ECO:0000313" key="2">
    <source>
        <dbReference type="EMBL" id="WKN34290.1"/>
    </source>
</evidence>
<sequence length="192" mass="22563">MRASGDSMPNHLMTERLRLRKLTLDDLDEVHYLHTLPQTDQYNTIGIPKNKAATQVLMQSWLTQQQTTPGRHFLWVIMDKSTQAFIGLIALNLREKRFQSGEVWYKLLPEHWKKGYATEALNGILQWSFEELHLHRIEAGCATENIASIRVLEKVGMQKEGRKRKVLPIRGKWVDNYEYAILEEDWLNIHQR</sequence>
<evidence type="ECO:0000259" key="1">
    <source>
        <dbReference type="PROSITE" id="PS51186"/>
    </source>
</evidence>
<reference evidence="2" key="2">
    <citation type="journal article" date="2024" name="Antonie Van Leeuwenhoek">
        <title>Roseihalotalea indica gen. nov., sp. nov., a halophilic Bacteroidetes from mesopelagic Southwest Indian Ocean with higher carbohydrate metabolic potential.</title>
        <authorList>
            <person name="Chen B."/>
            <person name="Zhang M."/>
            <person name="Lin D."/>
            <person name="Ye J."/>
            <person name="Tang K."/>
        </authorList>
    </citation>
    <scope>NUCLEOTIDE SEQUENCE</scope>
    <source>
        <strain evidence="2">TK19036</strain>
    </source>
</reference>
<dbReference type="GO" id="GO:0016747">
    <property type="term" value="F:acyltransferase activity, transferring groups other than amino-acyl groups"/>
    <property type="evidence" value="ECO:0007669"/>
    <property type="project" value="InterPro"/>
</dbReference>
<dbReference type="Gene3D" id="3.40.630.30">
    <property type="match status" value="1"/>
</dbReference>
<dbReference type="InterPro" id="IPR051531">
    <property type="entry name" value="N-acetyltransferase"/>
</dbReference>
<organism evidence="2">
    <name type="scientific">Roseihalotalea indica</name>
    <dbReference type="NCBI Taxonomy" id="2867963"/>
    <lineage>
        <taxon>Bacteria</taxon>
        <taxon>Pseudomonadati</taxon>
        <taxon>Bacteroidota</taxon>
        <taxon>Cytophagia</taxon>
        <taxon>Cytophagales</taxon>
        <taxon>Catalimonadaceae</taxon>
        <taxon>Roseihalotalea</taxon>
    </lineage>
</organism>
<feature type="domain" description="N-acetyltransferase" evidence="1">
    <location>
        <begin position="17"/>
        <end position="184"/>
    </location>
</feature>
<protein>
    <submittedName>
        <fullName evidence="2">GNAT family N-acetyltransferase</fullName>
    </submittedName>
</protein>
<dbReference type="PROSITE" id="PS51186">
    <property type="entry name" value="GNAT"/>
    <property type="match status" value="1"/>
</dbReference>
<gene>
    <name evidence="2" type="ORF">K4G66_18085</name>
</gene>
<dbReference type="PANTHER" id="PTHR43792">
    <property type="entry name" value="GNAT FAMILY, PUTATIVE (AFU_ORTHOLOGUE AFUA_3G00765)-RELATED-RELATED"/>
    <property type="match status" value="1"/>
</dbReference>
<dbReference type="Pfam" id="PF13302">
    <property type="entry name" value="Acetyltransf_3"/>
    <property type="match status" value="1"/>
</dbReference>
<dbReference type="AlphaFoldDB" id="A0AA49GKM3"/>
<name>A0AA49GKM3_9BACT</name>
<dbReference type="InterPro" id="IPR016181">
    <property type="entry name" value="Acyl_CoA_acyltransferase"/>
</dbReference>
<proteinExistence type="predicted"/>
<dbReference type="SUPFAM" id="SSF55729">
    <property type="entry name" value="Acyl-CoA N-acyltransferases (Nat)"/>
    <property type="match status" value="1"/>
</dbReference>
<reference evidence="2" key="1">
    <citation type="journal article" date="2023" name="Comput. Struct. Biotechnol. J.">
        <title>Discovery of a novel marine Bacteroidetes with a rich repertoire of carbohydrate-active enzymes.</title>
        <authorList>
            <person name="Chen B."/>
            <person name="Liu G."/>
            <person name="Chen Q."/>
            <person name="Wang H."/>
            <person name="Liu L."/>
            <person name="Tang K."/>
        </authorList>
    </citation>
    <scope>NUCLEOTIDE SEQUENCE</scope>
    <source>
        <strain evidence="2">TK19036</strain>
    </source>
</reference>
<accession>A0AA49GKM3</accession>